<dbReference type="GO" id="GO:0016020">
    <property type="term" value="C:membrane"/>
    <property type="evidence" value="ECO:0007669"/>
    <property type="project" value="UniProtKB-SubCell"/>
</dbReference>
<dbReference type="PROSITE" id="PS51450">
    <property type="entry name" value="LRR"/>
    <property type="match status" value="3"/>
</dbReference>
<keyword evidence="4" id="KW-1015">Disulfide bond</keyword>
<dbReference type="InterPro" id="IPR003599">
    <property type="entry name" value="Ig_sub"/>
</dbReference>
<feature type="domain" description="Ig-like" evidence="8">
    <location>
        <begin position="300"/>
        <end position="368"/>
    </location>
</feature>
<dbReference type="SMART" id="SM00409">
    <property type="entry name" value="IG"/>
    <property type="match status" value="1"/>
</dbReference>
<feature type="region of interest" description="Disordered" evidence="5">
    <location>
        <begin position="426"/>
        <end position="471"/>
    </location>
</feature>
<organism evidence="9 10">
    <name type="scientific">Clupea harengus</name>
    <name type="common">Atlantic herring</name>
    <dbReference type="NCBI Taxonomy" id="7950"/>
    <lineage>
        <taxon>Eukaryota</taxon>
        <taxon>Metazoa</taxon>
        <taxon>Chordata</taxon>
        <taxon>Craniata</taxon>
        <taxon>Vertebrata</taxon>
        <taxon>Euteleostomi</taxon>
        <taxon>Actinopterygii</taxon>
        <taxon>Neopterygii</taxon>
        <taxon>Teleostei</taxon>
        <taxon>Clupei</taxon>
        <taxon>Clupeiformes</taxon>
        <taxon>Clupeoidei</taxon>
        <taxon>Clupeidae</taxon>
        <taxon>Clupea</taxon>
    </lineage>
</organism>
<dbReference type="SMART" id="SM00369">
    <property type="entry name" value="LRR_TYP"/>
    <property type="match status" value="5"/>
</dbReference>
<dbReference type="InterPro" id="IPR007110">
    <property type="entry name" value="Ig-like_dom"/>
</dbReference>
<dbReference type="KEGG" id="char:105897293"/>
<name>A0A6P8FCT3_CLUHA</name>
<dbReference type="OrthoDB" id="676979at2759"/>
<evidence type="ECO:0000256" key="2">
    <source>
        <dbReference type="ARBA" id="ARBA00022729"/>
    </source>
</evidence>
<evidence type="ECO:0000256" key="7">
    <source>
        <dbReference type="SAM" id="SignalP"/>
    </source>
</evidence>
<keyword evidence="6" id="KW-0472">Membrane</keyword>
<keyword evidence="9" id="KW-1185">Reference proteome</keyword>
<accession>A0A6P8FCT3</accession>
<keyword evidence="2 7" id="KW-0732">Signal</keyword>
<dbReference type="InterPro" id="IPR003591">
    <property type="entry name" value="Leu-rich_rpt_typical-subtyp"/>
</dbReference>
<evidence type="ECO:0000256" key="6">
    <source>
        <dbReference type="SAM" id="Phobius"/>
    </source>
</evidence>
<dbReference type="CTD" id="57463"/>
<evidence type="ECO:0000256" key="4">
    <source>
        <dbReference type="ARBA" id="ARBA00023157"/>
    </source>
</evidence>
<dbReference type="InterPro" id="IPR050467">
    <property type="entry name" value="LRFN"/>
</dbReference>
<evidence type="ECO:0000313" key="9">
    <source>
        <dbReference type="Proteomes" id="UP000515152"/>
    </source>
</evidence>
<dbReference type="AlphaFoldDB" id="A0A6P8FCT3"/>
<keyword evidence="1" id="KW-0433">Leucine-rich repeat</keyword>
<dbReference type="InterPro" id="IPR013783">
    <property type="entry name" value="Ig-like_fold"/>
</dbReference>
<dbReference type="SUPFAM" id="SSF48726">
    <property type="entry name" value="Immunoglobulin"/>
    <property type="match status" value="1"/>
</dbReference>
<dbReference type="SMART" id="SM00408">
    <property type="entry name" value="IGc2"/>
    <property type="match status" value="1"/>
</dbReference>
<feature type="signal peptide" evidence="7">
    <location>
        <begin position="1"/>
        <end position="41"/>
    </location>
</feature>
<keyword evidence="3" id="KW-0677">Repeat</keyword>
<dbReference type="PROSITE" id="PS50835">
    <property type="entry name" value="IG_LIKE"/>
    <property type="match status" value="1"/>
</dbReference>
<evidence type="ECO:0000256" key="5">
    <source>
        <dbReference type="SAM" id="MobiDB-lite"/>
    </source>
</evidence>
<dbReference type="RefSeq" id="XP_031421561.1">
    <property type="nucleotide sequence ID" value="XM_031565701.2"/>
</dbReference>
<keyword evidence="6" id="KW-0812">Transmembrane</keyword>
<feature type="transmembrane region" description="Helical" evidence="6">
    <location>
        <begin position="388"/>
        <end position="408"/>
    </location>
</feature>
<dbReference type="GeneID" id="105897293"/>
<keyword evidence="6" id="KW-1133">Transmembrane helix</keyword>
<dbReference type="PANTHER" id="PTHR45842:SF22">
    <property type="entry name" value="INSULIN-LIKE GROWTH FACTOR-BINDING PROTEIN COMPLEX ACID LABILE SUBUNIT ISOFORM X1"/>
    <property type="match status" value="1"/>
</dbReference>
<dbReference type="Pfam" id="PF13855">
    <property type="entry name" value="LRR_8"/>
    <property type="match status" value="1"/>
</dbReference>
<gene>
    <name evidence="10" type="primary">amigo1</name>
</gene>
<protein>
    <submittedName>
        <fullName evidence="10">Amphoterin-induced protein 1</fullName>
    </submittedName>
</protein>
<dbReference type="InterPro" id="IPR003598">
    <property type="entry name" value="Ig_sub2"/>
</dbReference>
<dbReference type="InterPro" id="IPR036179">
    <property type="entry name" value="Ig-like_dom_sf"/>
</dbReference>
<dbReference type="PANTHER" id="PTHR45842">
    <property type="entry name" value="SYNAPTIC ADHESION-LIKE MOLECULE SALM"/>
    <property type="match status" value="1"/>
</dbReference>
<dbReference type="InterPro" id="IPR032675">
    <property type="entry name" value="LRR_dom_sf"/>
</dbReference>
<evidence type="ECO:0000256" key="1">
    <source>
        <dbReference type="ARBA" id="ARBA00022614"/>
    </source>
</evidence>
<evidence type="ECO:0000259" key="8">
    <source>
        <dbReference type="PROSITE" id="PS50835"/>
    </source>
</evidence>
<reference evidence="10" key="1">
    <citation type="submission" date="2025-08" db="UniProtKB">
        <authorList>
            <consortium name="RefSeq"/>
        </authorList>
    </citation>
    <scope>IDENTIFICATION</scope>
</reference>
<dbReference type="Proteomes" id="UP000515152">
    <property type="component" value="Chromosome 4"/>
</dbReference>
<dbReference type="InterPro" id="IPR001611">
    <property type="entry name" value="Leu-rich_rpt"/>
</dbReference>
<feature type="chain" id="PRO_5027760665" evidence="7">
    <location>
        <begin position="42"/>
        <end position="471"/>
    </location>
</feature>
<dbReference type="SUPFAM" id="SSF52058">
    <property type="entry name" value="L domain-like"/>
    <property type="match status" value="1"/>
</dbReference>
<evidence type="ECO:0000313" key="10">
    <source>
        <dbReference type="RefSeq" id="XP_031421561.1"/>
    </source>
</evidence>
<dbReference type="Gene3D" id="3.80.10.10">
    <property type="entry name" value="Ribonuclease Inhibitor"/>
    <property type="match status" value="1"/>
</dbReference>
<evidence type="ECO:0000256" key="3">
    <source>
        <dbReference type="ARBA" id="ARBA00022737"/>
    </source>
</evidence>
<feature type="compositionally biased region" description="Acidic residues" evidence="5">
    <location>
        <begin position="437"/>
        <end position="446"/>
    </location>
</feature>
<proteinExistence type="predicted"/>
<dbReference type="Gene3D" id="2.60.40.10">
    <property type="entry name" value="Immunoglobulins"/>
    <property type="match status" value="1"/>
</dbReference>
<sequence>MMSFPHTLGKCVTGISFSMSACVGWVLCFSLLLLQLLGTEGSPLNCHTTCICASNVVSCSKMYLTTVPTALPLYTAVLDLSYNNITKLRAEWTPVKLPRLRNLLLAHNGLHFLSSEAFAHITQLRYLDLSSNDLEQLNEYIFEPLVHLEVLLLYNNRISSIDRTAFTGLNNLQKLYLSQNHISRFPLELIKDKTRLEKLSLFDMSSNKVKVLLIQELQNLPGWIKNGLYFHKNPLVCDCDLYSLLTHWYIRKFSSAYDFRDDYTCVLSGTEKRTVAAFELNTHLNCSTFKEEDEETYLDETVLLSCDTRHRNMTKTWTMPSNVPVTPNSNQSATVLPDGKLQLSSLRPEDSGVYTCFAVSEALNETLYVVVKVHNFTVDGNSDTLNTAYTTLVGCLASVVLVLIYLYLTPCRCFCCPDHNKDPKDLQGQNGKLNPNGEEDVDEDGLQGEAHRKKSVAESISSVFSDTPIVV</sequence>